<name>A0A1V9GAL5_9BACT</name>
<dbReference type="AlphaFoldDB" id="A0A1V9GAL5"/>
<dbReference type="STRING" id="550983.A4R26_12330"/>
<proteinExistence type="predicted"/>
<evidence type="ECO:0000313" key="1">
    <source>
        <dbReference type="EMBL" id="OQP67594.1"/>
    </source>
</evidence>
<accession>A0A1V9GAL5</accession>
<reference evidence="2" key="1">
    <citation type="submission" date="2016-04" db="EMBL/GenBank/DDBJ databases">
        <authorList>
            <person name="Chen L."/>
            <person name="Zhuang W."/>
            <person name="Wang G."/>
        </authorList>
    </citation>
    <scope>NUCLEOTIDE SEQUENCE [LARGE SCALE GENOMIC DNA]</scope>
    <source>
        <strain evidence="2">208</strain>
    </source>
</reference>
<organism evidence="1 2">
    <name type="scientific">Niastella populi</name>
    <dbReference type="NCBI Taxonomy" id="550983"/>
    <lineage>
        <taxon>Bacteria</taxon>
        <taxon>Pseudomonadati</taxon>
        <taxon>Bacteroidota</taxon>
        <taxon>Chitinophagia</taxon>
        <taxon>Chitinophagales</taxon>
        <taxon>Chitinophagaceae</taxon>
        <taxon>Niastella</taxon>
    </lineage>
</organism>
<keyword evidence="2" id="KW-1185">Reference proteome</keyword>
<dbReference type="EMBL" id="LWBP01000024">
    <property type="protein sequence ID" value="OQP67594.1"/>
    <property type="molecule type" value="Genomic_DNA"/>
</dbReference>
<comment type="caution">
    <text evidence="1">The sequence shown here is derived from an EMBL/GenBank/DDBJ whole genome shotgun (WGS) entry which is preliminary data.</text>
</comment>
<evidence type="ECO:0000313" key="2">
    <source>
        <dbReference type="Proteomes" id="UP000192276"/>
    </source>
</evidence>
<sequence length="72" mass="8186">MVNGLAKRETANVKGLANFRLTYELAPPEIYCYLPKKFAVSHFAIIVSRAKPFKVKTKKGYFFTFAVSRLPT</sequence>
<gene>
    <name evidence="1" type="ORF">A4R26_12330</name>
</gene>
<dbReference type="Proteomes" id="UP000192276">
    <property type="component" value="Unassembled WGS sequence"/>
</dbReference>
<protein>
    <submittedName>
        <fullName evidence="1">Uncharacterized protein</fullName>
    </submittedName>
</protein>